<dbReference type="GO" id="GO:0003700">
    <property type="term" value="F:DNA-binding transcription factor activity"/>
    <property type="evidence" value="ECO:0007669"/>
    <property type="project" value="InterPro"/>
</dbReference>
<dbReference type="Gene3D" id="1.10.60.10">
    <property type="entry name" value="Iron dependent repressor, metal binding and dimerisation domain"/>
    <property type="match status" value="1"/>
</dbReference>
<dbReference type="InterPro" id="IPR050536">
    <property type="entry name" value="DtxR_MntR_Metal-Reg"/>
</dbReference>
<comment type="subunit">
    <text evidence="3">Homodimer.</text>
</comment>
<dbReference type="InterPro" id="IPR038157">
    <property type="entry name" value="FeoA_core_dom"/>
</dbReference>
<dbReference type="GO" id="GO:0046914">
    <property type="term" value="F:transition metal ion binding"/>
    <property type="evidence" value="ECO:0007669"/>
    <property type="project" value="InterPro"/>
</dbReference>
<evidence type="ECO:0000259" key="12">
    <source>
        <dbReference type="PROSITE" id="PS50944"/>
    </source>
</evidence>
<comment type="similarity">
    <text evidence="2">Belongs to the DtxR/MntR family.</text>
</comment>
<keyword evidence="4" id="KW-0963">Cytoplasm</keyword>
<dbReference type="PATRIC" id="fig|1423727.3.peg.1675"/>
<keyword evidence="10" id="KW-0464">Manganese</keyword>
<dbReference type="InterPro" id="IPR036388">
    <property type="entry name" value="WH-like_DNA-bd_sf"/>
</dbReference>
<evidence type="ECO:0000256" key="2">
    <source>
        <dbReference type="ARBA" id="ARBA00007871"/>
    </source>
</evidence>
<keyword evidence="14" id="KW-1185">Reference proteome</keyword>
<keyword evidence="9" id="KW-0804">Transcription</keyword>
<feature type="domain" description="HTH dtxR-type" evidence="12">
    <location>
        <begin position="1"/>
        <end position="62"/>
    </location>
</feature>
<dbReference type="SMART" id="SM00529">
    <property type="entry name" value="HTH_DTXR"/>
    <property type="match status" value="1"/>
</dbReference>
<evidence type="ECO:0000256" key="9">
    <source>
        <dbReference type="ARBA" id="ARBA00023163"/>
    </source>
</evidence>
<comment type="caution">
    <text evidence="13">The sequence shown here is derived from an EMBL/GenBank/DDBJ whole genome shotgun (WGS) entry which is preliminary data.</text>
</comment>
<evidence type="ECO:0000256" key="8">
    <source>
        <dbReference type="ARBA" id="ARBA00023159"/>
    </source>
</evidence>
<proteinExistence type="inferred from homology"/>
<dbReference type="PANTHER" id="PTHR33238">
    <property type="entry name" value="IRON (METAL) DEPENDENT REPRESSOR, DTXR FAMILY"/>
    <property type="match status" value="1"/>
</dbReference>
<reference evidence="13 14" key="1">
    <citation type="journal article" date="2015" name="Genome Announc.">
        <title>Expanding the biotechnology potential of lactobacilli through comparative genomics of 213 strains and associated genera.</title>
        <authorList>
            <person name="Sun Z."/>
            <person name="Harris H.M."/>
            <person name="McCann A."/>
            <person name="Guo C."/>
            <person name="Argimon S."/>
            <person name="Zhang W."/>
            <person name="Yang X."/>
            <person name="Jeffery I.B."/>
            <person name="Cooney J.C."/>
            <person name="Kagawa T.F."/>
            <person name="Liu W."/>
            <person name="Song Y."/>
            <person name="Salvetti E."/>
            <person name="Wrobel A."/>
            <person name="Rasinkangas P."/>
            <person name="Parkhill J."/>
            <person name="Rea M.C."/>
            <person name="O'Sullivan O."/>
            <person name="Ritari J."/>
            <person name="Douillard F.P."/>
            <person name="Paul Ross R."/>
            <person name="Yang R."/>
            <person name="Briner A.E."/>
            <person name="Felis G.E."/>
            <person name="de Vos W.M."/>
            <person name="Barrangou R."/>
            <person name="Klaenhammer T.R."/>
            <person name="Caufield P.W."/>
            <person name="Cui Y."/>
            <person name="Zhang H."/>
            <person name="O'Toole P.W."/>
        </authorList>
    </citation>
    <scope>NUCLEOTIDE SEQUENCE [LARGE SCALE GENOMIC DNA]</scope>
    <source>
        <strain evidence="13 14">DSM 23927</strain>
    </source>
</reference>
<dbReference type="OrthoDB" id="9791355at2"/>
<organism evidence="13 14">
    <name type="scientific">Lacticaseibacillus brantae DSM 23927</name>
    <dbReference type="NCBI Taxonomy" id="1423727"/>
    <lineage>
        <taxon>Bacteria</taxon>
        <taxon>Bacillati</taxon>
        <taxon>Bacillota</taxon>
        <taxon>Bacilli</taxon>
        <taxon>Lactobacillales</taxon>
        <taxon>Lactobacillaceae</taxon>
        <taxon>Lacticaseibacillus</taxon>
    </lineage>
</organism>
<dbReference type="Gene3D" id="2.30.30.90">
    <property type="match status" value="1"/>
</dbReference>
<keyword evidence="7" id="KW-0238">DNA-binding</keyword>
<evidence type="ECO:0000256" key="1">
    <source>
        <dbReference type="ARBA" id="ARBA00004496"/>
    </source>
</evidence>
<comment type="subcellular location">
    <subcellularLocation>
        <location evidence="1">Cytoplasm</location>
    </subcellularLocation>
</comment>
<dbReference type="PROSITE" id="PS50944">
    <property type="entry name" value="HTH_DTXR"/>
    <property type="match status" value="1"/>
</dbReference>
<dbReference type="AlphaFoldDB" id="A0A0R2AYB9"/>
<evidence type="ECO:0000256" key="3">
    <source>
        <dbReference type="ARBA" id="ARBA00011738"/>
    </source>
</evidence>
<keyword evidence="6" id="KW-0805">Transcription regulation</keyword>
<dbReference type="InterPro" id="IPR007167">
    <property type="entry name" value="Fe-transptr_FeoA-like"/>
</dbReference>
<dbReference type="Pfam" id="PF04023">
    <property type="entry name" value="FeoA"/>
    <property type="match status" value="1"/>
</dbReference>
<dbReference type="RefSeq" id="WP_057894924.1">
    <property type="nucleotide sequence ID" value="NZ_AYZQ01000004.1"/>
</dbReference>
<dbReference type="Pfam" id="PF02742">
    <property type="entry name" value="Fe_dep_repr_C"/>
    <property type="match status" value="1"/>
</dbReference>
<evidence type="ECO:0000256" key="5">
    <source>
        <dbReference type="ARBA" id="ARBA00022491"/>
    </source>
</evidence>
<dbReference type="SUPFAM" id="SSF47979">
    <property type="entry name" value="Iron-dependent repressor protein, dimerization domain"/>
    <property type="match status" value="1"/>
</dbReference>
<name>A0A0R2AYB9_9LACO</name>
<dbReference type="Gene3D" id="1.10.10.10">
    <property type="entry name" value="Winged helix-like DNA-binding domain superfamily/Winged helix DNA-binding domain"/>
    <property type="match status" value="1"/>
</dbReference>
<evidence type="ECO:0000256" key="6">
    <source>
        <dbReference type="ARBA" id="ARBA00023015"/>
    </source>
</evidence>
<dbReference type="Proteomes" id="UP000051672">
    <property type="component" value="Unassembled WGS sequence"/>
</dbReference>
<dbReference type="InterPro" id="IPR001367">
    <property type="entry name" value="Fe_dep_repressor"/>
</dbReference>
<keyword evidence="5" id="KW-0678">Repressor</keyword>
<evidence type="ECO:0000256" key="4">
    <source>
        <dbReference type="ARBA" id="ARBA00022490"/>
    </source>
</evidence>
<keyword evidence="8" id="KW-0010">Activator</keyword>
<evidence type="ECO:0000256" key="11">
    <source>
        <dbReference type="ARBA" id="ARBA00032593"/>
    </source>
</evidence>
<dbReference type="InterPro" id="IPR022689">
    <property type="entry name" value="Iron_dep_repressor"/>
</dbReference>
<accession>A0A0R2AYB9</accession>
<sequence length="213" mass="23781">MTPNKEDYLKLILELGGDTDLISNKQIVDGLHVSAASVSEMISKLVEQAYVTHTPYQGIHLTETGRLAAALLVRNHRLWEVFLVAELKYPIDAIHSEAESLEHATTAEMANRLAARLNYPQFCPHGGVIPDANGQFQPQSRLRLADLEVGDTVILDRFLDEAALIDYIARLHMKIGDQFTVTAKSDTAFTLALESNRTVQFDRNQSAHVFVQR</sequence>
<dbReference type="PANTHER" id="PTHR33238:SF11">
    <property type="entry name" value="TRANSCRIPTIONAL REGULATOR MNTR"/>
    <property type="match status" value="1"/>
</dbReference>
<dbReference type="GO" id="GO:0045892">
    <property type="term" value="P:negative regulation of DNA-templated transcription"/>
    <property type="evidence" value="ECO:0007669"/>
    <property type="project" value="TreeGrafter"/>
</dbReference>
<dbReference type="GO" id="GO:0003677">
    <property type="term" value="F:DNA binding"/>
    <property type="evidence" value="ECO:0007669"/>
    <property type="project" value="UniProtKB-KW"/>
</dbReference>
<dbReference type="SUPFAM" id="SSF46785">
    <property type="entry name" value="Winged helix' DNA-binding domain"/>
    <property type="match status" value="1"/>
</dbReference>
<protein>
    <recommendedName>
        <fullName evidence="11">Manganese transport regulator</fullName>
    </recommendedName>
</protein>
<gene>
    <name evidence="13" type="ORF">FC34_GL001653</name>
</gene>
<dbReference type="InterPro" id="IPR036390">
    <property type="entry name" value="WH_DNA-bd_sf"/>
</dbReference>
<dbReference type="GO" id="GO:0005737">
    <property type="term" value="C:cytoplasm"/>
    <property type="evidence" value="ECO:0007669"/>
    <property type="project" value="UniProtKB-SubCell"/>
</dbReference>
<evidence type="ECO:0000313" key="13">
    <source>
        <dbReference type="EMBL" id="KRM71538.1"/>
    </source>
</evidence>
<dbReference type="STRING" id="1423727.FC34_GL001653"/>
<evidence type="ECO:0000256" key="10">
    <source>
        <dbReference type="ARBA" id="ARBA00023211"/>
    </source>
</evidence>
<evidence type="ECO:0000256" key="7">
    <source>
        <dbReference type="ARBA" id="ARBA00023125"/>
    </source>
</evidence>
<dbReference type="InterPro" id="IPR022687">
    <property type="entry name" value="HTH_DTXR"/>
</dbReference>
<dbReference type="Pfam" id="PF01325">
    <property type="entry name" value="Fe_dep_repress"/>
    <property type="match status" value="1"/>
</dbReference>
<dbReference type="SMART" id="SM00899">
    <property type="entry name" value="FeoA"/>
    <property type="match status" value="1"/>
</dbReference>
<evidence type="ECO:0000313" key="14">
    <source>
        <dbReference type="Proteomes" id="UP000051672"/>
    </source>
</evidence>
<dbReference type="EMBL" id="AYZQ01000004">
    <property type="protein sequence ID" value="KRM71538.1"/>
    <property type="molecule type" value="Genomic_DNA"/>
</dbReference>
<dbReference type="GO" id="GO:0046983">
    <property type="term" value="F:protein dimerization activity"/>
    <property type="evidence" value="ECO:0007669"/>
    <property type="project" value="InterPro"/>
</dbReference>
<dbReference type="InterPro" id="IPR036421">
    <property type="entry name" value="Fe_dep_repressor_sf"/>
</dbReference>